<dbReference type="InterPro" id="IPR018060">
    <property type="entry name" value="HTH_AraC"/>
</dbReference>
<keyword evidence="6" id="KW-1185">Reference proteome</keyword>
<protein>
    <submittedName>
        <fullName evidence="5">Helix-turn-helix transcriptional regulator</fullName>
    </submittedName>
</protein>
<keyword evidence="2" id="KW-0238">DNA-binding</keyword>
<reference evidence="6" key="1">
    <citation type="journal article" date="2019" name="Int. J. Syst. Evol. Microbiol.">
        <title>The Global Catalogue of Microorganisms (GCM) 10K type strain sequencing project: providing services to taxonomists for standard genome sequencing and annotation.</title>
        <authorList>
            <consortium name="The Broad Institute Genomics Platform"/>
            <consortium name="The Broad Institute Genome Sequencing Center for Infectious Disease"/>
            <person name="Wu L."/>
            <person name="Ma J."/>
        </authorList>
    </citation>
    <scope>NUCLEOTIDE SEQUENCE [LARGE SCALE GENOMIC DNA]</scope>
    <source>
        <strain evidence="6">CCUG 51308</strain>
    </source>
</reference>
<dbReference type="PANTHER" id="PTHR43280">
    <property type="entry name" value="ARAC-FAMILY TRANSCRIPTIONAL REGULATOR"/>
    <property type="match status" value="1"/>
</dbReference>
<name>A0ABW2IP19_9PROT</name>
<keyword evidence="1" id="KW-0805">Transcription regulation</keyword>
<evidence type="ECO:0000313" key="5">
    <source>
        <dbReference type="EMBL" id="MFC7292919.1"/>
    </source>
</evidence>
<dbReference type="RefSeq" id="WP_382168846.1">
    <property type="nucleotide sequence ID" value="NZ_JBHTBR010000009.1"/>
</dbReference>
<evidence type="ECO:0000256" key="2">
    <source>
        <dbReference type="ARBA" id="ARBA00023125"/>
    </source>
</evidence>
<organism evidence="5 6">
    <name type="scientific">Hirschia litorea</name>
    <dbReference type="NCBI Taxonomy" id="1199156"/>
    <lineage>
        <taxon>Bacteria</taxon>
        <taxon>Pseudomonadati</taxon>
        <taxon>Pseudomonadota</taxon>
        <taxon>Alphaproteobacteria</taxon>
        <taxon>Hyphomonadales</taxon>
        <taxon>Hyphomonadaceae</taxon>
        <taxon>Hirschia</taxon>
    </lineage>
</organism>
<accession>A0ABW2IP19</accession>
<dbReference type="Proteomes" id="UP001596492">
    <property type="component" value="Unassembled WGS sequence"/>
</dbReference>
<evidence type="ECO:0000259" key="4">
    <source>
        <dbReference type="PROSITE" id="PS01124"/>
    </source>
</evidence>
<dbReference type="Pfam" id="PF12833">
    <property type="entry name" value="HTH_18"/>
    <property type="match status" value="1"/>
</dbReference>
<dbReference type="Gene3D" id="1.10.10.60">
    <property type="entry name" value="Homeodomain-like"/>
    <property type="match status" value="2"/>
</dbReference>
<dbReference type="InterPro" id="IPR009057">
    <property type="entry name" value="Homeodomain-like_sf"/>
</dbReference>
<dbReference type="EMBL" id="JBHTBR010000009">
    <property type="protein sequence ID" value="MFC7292919.1"/>
    <property type="molecule type" value="Genomic_DNA"/>
</dbReference>
<evidence type="ECO:0000256" key="3">
    <source>
        <dbReference type="ARBA" id="ARBA00023163"/>
    </source>
</evidence>
<comment type="caution">
    <text evidence="5">The sequence shown here is derived from an EMBL/GenBank/DDBJ whole genome shotgun (WGS) entry which is preliminary data.</text>
</comment>
<gene>
    <name evidence="5" type="ORF">ACFQS8_14945</name>
</gene>
<evidence type="ECO:0000313" key="6">
    <source>
        <dbReference type="Proteomes" id="UP001596492"/>
    </source>
</evidence>
<proteinExistence type="predicted"/>
<dbReference type="SMART" id="SM00342">
    <property type="entry name" value="HTH_ARAC"/>
    <property type="match status" value="1"/>
</dbReference>
<dbReference type="SUPFAM" id="SSF46689">
    <property type="entry name" value="Homeodomain-like"/>
    <property type="match status" value="2"/>
</dbReference>
<dbReference type="PANTHER" id="PTHR43280:SF2">
    <property type="entry name" value="HTH-TYPE TRANSCRIPTIONAL REGULATOR EXSA"/>
    <property type="match status" value="1"/>
</dbReference>
<feature type="domain" description="HTH araC/xylS-type" evidence="4">
    <location>
        <begin position="225"/>
        <end position="323"/>
    </location>
</feature>
<dbReference type="PROSITE" id="PS01124">
    <property type="entry name" value="HTH_ARAC_FAMILY_2"/>
    <property type="match status" value="1"/>
</dbReference>
<evidence type="ECO:0000256" key="1">
    <source>
        <dbReference type="ARBA" id="ARBA00023015"/>
    </source>
</evidence>
<keyword evidence="3" id="KW-0804">Transcription</keyword>
<sequence>MAIVSQNHFRSNAVHPDVQQPLNLRDIPHANDTFHTFAKVDHKNKPFSGRQFDLDGLVIRHITVEDFDMEYTFSGHIIELNITNSVSNLALNSDRLKPQSFEENTVTYFQKGCHLKRTSQRTKENEAKTEMIALIIEPGHFETYASEFTNGGSLNFVDYDLPQKMPSIYRAQSALQAMFKAPDRYCKLTAEFVANDILIRSLHRWSNLGGVPNSNHLKSDDQKINKALEFIHANLTTSISLKDICSAVNLSFESLSSGIRRTTGQTPHNYLINARINLIKNQLSHSNESIADLAKKYQFSSPSHLASAFKKIVGDTPRNYRKNS</sequence>